<feature type="region of interest" description="Disordered" evidence="1">
    <location>
        <begin position="61"/>
        <end position="92"/>
    </location>
</feature>
<comment type="caution">
    <text evidence="3">The sequence shown here is derived from an EMBL/GenBank/DDBJ whole genome shotgun (WGS) entry which is preliminary data.</text>
</comment>
<dbReference type="EMBL" id="NKXS01000295">
    <property type="protein sequence ID" value="PIN25146.1"/>
    <property type="molecule type" value="Genomic_DNA"/>
</dbReference>
<dbReference type="STRING" id="429701.A0A2G9I5X8"/>
<organism evidence="3 4">
    <name type="scientific">Handroanthus impetiginosus</name>
    <dbReference type="NCBI Taxonomy" id="429701"/>
    <lineage>
        <taxon>Eukaryota</taxon>
        <taxon>Viridiplantae</taxon>
        <taxon>Streptophyta</taxon>
        <taxon>Embryophyta</taxon>
        <taxon>Tracheophyta</taxon>
        <taxon>Spermatophyta</taxon>
        <taxon>Magnoliopsida</taxon>
        <taxon>eudicotyledons</taxon>
        <taxon>Gunneridae</taxon>
        <taxon>Pentapetalae</taxon>
        <taxon>asterids</taxon>
        <taxon>lamiids</taxon>
        <taxon>Lamiales</taxon>
        <taxon>Bignoniaceae</taxon>
        <taxon>Crescentiina</taxon>
        <taxon>Tabebuia alliance</taxon>
        <taxon>Handroanthus</taxon>
    </lineage>
</organism>
<feature type="domain" description="VQ" evidence="2">
    <location>
        <begin position="36"/>
        <end position="60"/>
    </location>
</feature>
<gene>
    <name evidence="3" type="ORF">CDL12_02088</name>
</gene>
<dbReference type="OrthoDB" id="693437at2759"/>
<dbReference type="Pfam" id="PF05678">
    <property type="entry name" value="VQ"/>
    <property type="match status" value="1"/>
</dbReference>
<proteinExistence type="predicted"/>
<name>A0A2G9I5X8_9LAMI</name>
<sequence>MKPHTFDSTFVPPKLVVQKNSHTISKLKPKIRIIHIVAPEIIKIDAENFRELVQRLTGKPVERKGSADKGDDVSPQVLLPRLHGSKPRKNTESAGVIMQNTQIMKDIEEIKQEENPNAFLSFLADVDGLLLDMNEIPLLSIRTSQINTFDEMPLYN</sequence>
<protein>
    <recommendedName>
        <fullName evidence="2">VQ domain-containing protein</fullName>
    </recommendedName>
</protein>
<dbReference type="Proteomes" id="UP000231279">
    <property type="component" value="Unassembled WGS sequence"/>
</dbReference>
<evidence type="ECO:0000313" key="4">
    <source>
        <dbReference type="Proteomes" id="UP000231279"/>
    </source>
</evidence>
<keyword evidence="4" id="KW-1185">Reference proteome</keyword>
<dbReference type="InterPro" id="IPR039607">
    <property type="entry name" value="VQ_8/17/18/20/21/25"/>
</dbReference>
<feature type="compositionally biased region" description="Basic and acidic residues" evidence="1">
    <location>
        <begin position="61"/>
        <end position="72"/>
    </location>
</feature>
<dbReference type="AlphaFoldDB" id="A0A2G9I5X8"/>
<dbReference type="GO" id="GO:0005634">
    <property type="term" value="C:nucleus"/>
    <property type="evidence" value="ECO:0007669"/>
    <property type="project" value="TreeGrafter"/>
</dbReference>
<evidence type="ECO:0000256" key="1">
    <source>
        <dbReference type="SAM" id="MobiDB-lite"/>
    </source>
</evidence>
<evidence type="ECO:0000259" key="2">
    <source>
        <dbReference type="Pfam" id="PF05678"/>
    </source>
</evidence>
<evidence type="ECO:0000313" key="3">
    <source>
        <dbReference type="EMBL" id="PIN25146.1"/>
    </source>
</evidence>
<dbReference type="PANTHER" id="PTHR33143:SF3">
    <property type="entry name" value="VQ MOTIF-CONTAINING PROTEIN 17-RELATED"/>
    <property type="match status" value="1"/>
</dbReference>
<reference evidence="4" key="1">
    <citation type="journal article" date="2018" name="Gigascience">
        <title>Genome assembly of the Pink Ipe (Handroanthus impetiginosus, Bignoniaceae), a highly valued, ecologically keystone Neotropical timber forest tree.</title>
        <authorList>
            <person name="Silva-Junior O.B."/>
            <person name="Grattapaglia D."/>
            <person name="Novaes E."/>
            <person name="Collevatti R.G."/>
        </authorList>
    </citation>
    <scope>NUCLEOTIDE SEQUENCE [LARGE SCALE GENOMIC DNA]</scope>
    <source>
        <strain evidence="4">cv. UFG-1</strain>
    </source>
</reference>
<dbReference type="InterPro" id="IPR008889">
    <property type="entry name" value="VQ"/>
</dbReference>
<accession>A0A2G9I5X8</accession>
<dbReference type="PANTHER" id="PTHR33143">
    <property type="entry name" value="F16F4.1 PROTEIN-RELATED"/>
    <property type="match status" value="1"/>
</dbReference>